<dbReference type="PANTHER" id="PTHR42852">
    <property type="entry name" value="THIOL:DISULFIDE INTERCHANGE PROTEIN DSBE"/>
    <property type="match status" value="1"/>
</dbReference>
<dbReference type="GO" id="GO:0016491">
    <property type="term" value="F:oxidoreductase activity"/>
    <property type="evidence" value="ECO:0007669"/>
    <property type="project" value="InterPro"/>
</dbReference>
<keyword evidence="2" id="KW-0201">Cytochrome c-type biogenesis</keyword>
<dbReference type="GO" id="GO:0030313">
    <property type="term" value="C:cell envelope"/>
    <property type="evidence" value="ECO:0007669"/>
    <property type="project" value="UniProtKB-SubCell"/>
</dbReference>
<dbReference type="Proteomes" id="UP000255098">
    <property type="component" value="Unassembled WGS sequence"/>
</dbReference>
<reference evidence="7 8" key="1">
    <citation type="submission" date="2018-06" db="EMBL/GenBank/DDBJ databases">
        <authorList>
            <consortium name="Pathogen Informatics"/>
            <person name="Doyle S."/>
        </authorList>
    </citation>
    <scope>NUCLEOTIDE SEQUENCE [LARGE SCALE GENOMIC DNA]</scope>
    <source>
        <strain evidence="8">NCTC 11297</strain>
    </source>
</reference>
<dbReference type="InterPro" id="IPR050553">
    <property type="entry name" value="Thioredoxin_ResA/DsbE_sf"/>
</dbReference>
<gene>
    <name evidence="7" type="primary">resA</name>
    <name evidence="7" type="ORF">NCTC11297_01406</name>
</gene>
<dbReference type="SUPFAM" id="SSF52833">
    <property type="entry name" value="Thioredoxin-like"/>
    <property type="match status" value="1"/>
</dbReference>
<dbReference type="PANTHER" id="PTHR42852:SF6">
    <property type="entry name" value="THIOL:DISULFIDE INTERCHANGE PROTEIN DSBE"/>
    <property type="match status" value="1"/>
</dbReference>
<dbReference type="Gene3D" id="3.40.30.10">
    <property type="entry name" value="Glutaredoxin"/>
    <property type="match status" value="1"/>
</dbReference>
<dbReference type="PROSITE" id="PS51352">
    <property type="entry name" value="THIOREDOXIN_2"/>
    <property type="match status" value="1"/>
</dbReference>
<dbReference type="AlphaFoldDB" id="A0A379ASK0"/>
<feature type="domain" description="Thioredoxin" evidence="6">
    <location>
        <begin position="31"/>
        <end position="166"/>
    </location>
</feature>
<keyword evidence="4" id="KW-0676">Redox-active center</keyword>
<dbReference type="PROSITE" id="PS51257">
    <property type="entry name" value="PROKAR_LIPOPROTEIN"/>
    <property type="match status" value="1"/>
</dbReference>
<dbReference type="RefSeq" id="WP_115249580.1">
    <property type="nucleotide sequence ID" value="NZ_JBMMEI010000011.1"/>
</dbReference>
<sequence length="166" mass="18466">MKLAYLYKKMALTSLISAVIFSLISCKDQSANIGSQAPDLAVFNLQGQKVELQQFAGKKLLLNFWSETCGICIVELKQLQQLAEKYPDNLQILAINIDGERGDTQKSAVKNQLILPIVKDQLNITAERYQLVGTPTSFVLDPTGKILYKFEGLISESKLLALFKDP</sequence>
<protein>
    <submittedName>
        <fullName evidence="7">ResA protein</fullName>
    </submittedName>
</protein>
<name>A0A379ASK0_AVIAV</name>
<keyword evidence="5" id="KW-0732">Signal</keyword>
<dbReference type="Pfam" id="PF00578">
    <property type="entry name" value="AhpC-TSA"/>
    <property type="match status" value="1"/>
</dbReference>
<evidence type="ECO:0000256" key="2">
    <source>
        <dbReference type="ARBA" id="ARBA00022748"/>
    </source>
</evidence>
<keyword evidence="3" id="KW-1015">Disulfide bond</keyword>
<dbReference type="GO" id="GO:0017004">
    <property type="term" value="P:cytochrome complex assembly"/>
    <property type="evidence" value="ECO:0007669"/>
    <property type="project" value="UniProtKB-KW"/>
</dbReference>
<dbReference type="GO" id="GO:0016209">
    <property type="term" value="F:antioxidant activity"/>
    <property type="evidence" value="ECO:0007669"/>
    <property type="project" value="InterPro"/>
</dbReference>
<comment type="subcellular location">
    <subcellularLocation>
        <location evidence="1">Cell envelope</location>
    </subcellularLocation>
</comment>
<dbReference type="EMBL" id="UGSP01000001">
    <property type="protein sequence ID" value="SUB24365.1"/>
    <property type="molecule type" value="Genomic_DNA"/>
</dbReference>
<evidence type="ECO:0000259" key="6">
    <source>
        <dbReference type="PROSITE" id="PS51352"/>
    </source>
</evidence>
<dbReference type="InterPro" id="IPR000866">
    <property type="entry name" value="AhpC/TSA"/>
</dbReference>
<feature type="signal peptide" evidence="5">
    <location>
        <begin position="1"/>
        <end position="18"/>
    </location>
</feature>
<keyword evidence="8" id="KW-1185">Reference proteome</keyword>
<feature type="chain" id="PRO_5016903504" evidence="5">
    <location>
        <begin position="19"/>
        <end position="166"/>
    </location>
</feature>
<evidence type="ECO:0000256" key="3">
    <source>
        <dbReference type="ARBA" id="ARBA00023157"/>
    </source>
</evidence>
<evidence type="ECO:0000256" key="1">
    <source>
        <dbReference type="ARBA" id="ARBA00004196"/>
    </source>
</evidence>
<dbReference type="InterPro" id="IPR013766">
    <property type="entry name" value="Thioredoxin_domain"/>
</dbReference>
<dbReference type="GeneID" id="300133607"/>
<evidence type="ECO:0000256" key="5">
    <source>
        <dbReference type="SAM" id="SignalP"/>
    </source>
</evidence>
<evidence type="ECO:0000313" key="7">
    <source>
        <dbReference type="EMBL" id="SUB24365.1"/>
    </source>
</evidence>
<organism evidence="7 8">
    <name type="scientific">Avibacterium avium</name>
    <name type="common">Pasteurella avium</name>
    <dbReference type="NCBI Taxonomy" id="751"/>
    <lineage>
        <taxon>Bacteria</taxon>
        <taxon>Pseudomonadati</taxon>
        <taxon>Pseudomonadota</taxon>
        <taxon>Gammaproteobacteria</taxon>
        <taxon>Pasteurellales</taxon>
        <taxon>Pasteurellaceae</taxon>
        <taxon>Avibacterium</taxon>
    </lineage>
</organism>
<evidence type="ECO:0000313" key="8">
    <source>
        <dbReference type="Proteomes" id="UP000255098"/>
    </source>
</evidence>
<dbReference type="CDD" id="cd02966">
    <property type="entry name" value="TlpA_like_family"/>
    <property type="match status" value="1"/>
</dbReference>
<evidence type="ECO:0000256" key="4">
    <source>
        <dbReference type="ARBA" id="ARBA00023284"/>
    </source>
</evidence>
<proteinExistence type="predicted"/>
<accession>A0A379ASK0</accession>
<dbReference type="InterPro" id="IPR036249">
    <property type="entry name" value="Thioredoxin-like_sf"/>
</dbReference>